<dbReference type="EMBL" id="KI535697">
    <property type="protein sequence ID" value="ESR64806.1"/>
    <property type="molecule type" value="Genomic_DNA"/>
</dbReference>
<evidence type="ECO:0000313" key="2">
    <source>
        <dbReference type="Proteomes" id="UP000030687"/>
    </source>
</evidence>
<dbReference type="InParanoid" id="V4UQQ7"/>
<sequence length="144" mass="16813">FRNLRIVLNYEKISYVLNTPEPNILPEGASEAECVTYQKWQDDDLSARSYIVASMSNELQRQHENMPNPSSMILHLQELYGEQSRTVRYDISKKLFRMRTTERLVNEHVLKMIDYIEQLEAFNFSIDGELAIDLILQSLPDSLS</sequence>
<reference evidence="1 2" key="1">
    <citation type="submission" date="2013-10" db="EMBL/GenBank/DDBJ databases">
        <authorList>
            <consortium name="International Citrus Genome Consortium"/>
            <person name="Jenkins J."/>
            <person name="Schmutz J."/>
            <person name="Prochnik S."/>
            <person name="Rokhsar D."/>
            <person name="Gmitter F."/>
            <person name="Ollitrault P."/>
            <person name="Machado M."/>
            <person name="Talon M."/>
            <person name="Wincker P."/>
            <person name="Jaillon O."/>
            <person name="Morgante M."/>
        </authorList>
    </citation>
    <scope>NUCLEOTIDE SEQUENCE</scope>
    <source>
        <strain evidence="2">cv. Clemenules</strain>
    </source>
</reference>
<name>V4UQQ7_CITCL</name>
<keyword evidence="2" id="KW-1185">Reference proteome</keyword>
<dbReference type="OMA" id="QYENMES"/>
<dbReference type="Pfam" id="PF14223">
    <property type="entry name" value="Retrotran_gag_2"/>
    <property type="match status" value="1"/>
</dbReference>
<gene>
    <name evidence="1" type="ORF">CICLE_v10010288mg</name>
</gene>
<accession>V4UQQ7</accession>
<dbReference type="KEGG" id="cic:CICLE_v10010288mg"/>
<protein>
    <submittedName>
        <fullName evidence="1">Uncharacterized protein</fullName>
    </submittedName>
</protein>
<dbReference type="Proteomes" id="UP000030687">
    <property type="component" value="Unassembled WGS sequence"/>
</dbReference>
<feature type="non-terminal residue" evidence="1">
    <location>
        <position position="1"/>
    </location>
</feature>
<evidence type="ECO:0000313" key="1">
    <source>
        <dbReference type="EMBL" id="ESR64806.1"/>
    </source>
</evidence>
<dbReference type="AlphaFoldDB" id="V4UQQ7"/>
<organism evidence="1 2">
    <name type="scientific">Citrus clementina</name>
    <name type="common">Clementine</name>
    <name type="synonym">Citrus deliciosa x Citrus sinensis</name>
    <dbReference type="NCBI Taxonomy" id="85681"/>
    <lineage>
        <taxon>Eukaryota</taxon>
        <taxon>Viridiplantae</taxon>
        <taxon>Streptophyta</taxon>
        <taxon>Embryophyta</taxon>
        <taxon>Tracheophyta</taxon>
        <taxon>Spermatophyta</taxon>
        <taxon>Magnoliopsida</taxon>
        <taxon>eudicotyledons</taxon>
        <taxon>Gunneridae</taxon>
        <taxon>Pentapetalae</taxon>
        <taxon>rosids</taxon>
        <taxon>malvids</taxon>
        <taxon>Sapindales</taxon>
        <taxon>Rutaceae</taxon>
        <taxon>Aurantioideae</taxon>
        <taxon>Citrus</taxon>
    </lineage>
</organism>
<dbReference type="Gramene" id="ESR64806">
    <property type="protein sequence ID" value="ESR64806"/>
    <property type="gene ID" value="CICLE_v10010288mg"/>
</dbReference>
<proteinExistence type="predicted"/>